<evidence type="ECO:0000256" key="3">
    <source>
        <dbReference type="ARBA" id="ARBA00010617"/>
    </source>
</evidence>
<dbReference type="EMBL" id="AFRT01004461">
    <property type="protein sequence ID" value="ELU36048.1"/>
    <property type="molecule type" value="Genomic_DNA"/>
</dbReference>
<dbReference type="HOGENOM" id="CLU_1497224_0_0_1"/>
<dbReference type="GO" id="GO:0005506">
    <property type="term" value="F:iron ion binding"/>
    <property type="evidence" value="ECO:0007669"/>
    <property type="project" value="InterPro"/>
</dbReference>
<dbReference type="Gene3D" id="1.10.630.10">
    <property type="entry name" value="Cytochrome P450"/>
    <property type="match status" value="1"/>
</dbReference>
<keyword evidence="6" id="KW-0560">Oxidoreductase</keyword>
<dbReference type="InterPro" id="IPR036396">
    <property type="entry name" value="Cyt_P450_sf"/>
</dbReference>
<dbReference type="SUPFAM" id="SSF48264">
    <property type="entry name" value="Cytochrome P450"/>
    <property type="match status" value="1"/>
</dbReference>
<sequence length="180" mass="20388">MPVKQNKVVSPEEQMTEEEIISQVNGLVFAGHDTTSGALARTLHLLAQEPNVQEQLRAEIREAHSLYGKDLDYDQLNSLKYLDAVCRESLRLWSPSQTLERVAMKDWILPLQYPIKSKDGKKTVTNIHVPKGTQTIINQSSELTTRQENMGQRCREVQPFPLVATSTFERRGIQDTGIAE</sequence>
<dbReference type="Pfam" id="PF00067">
    <property type="entry name" value="p450"/>
    <property type="match status" value="1"/>
</dbReference>
<evidence type="ECO:0000313" key="10">
    <source>
        <dbReference type="Proteomes" id="UP000011668"/>
    </source>
</evidence>
<comment type="caution">
    <text evidence="9">The sequence shown here is derived from an EMBL/GenBank/DDBJ whole genome shotgun (WGS) entry which is preliminary data.</text>
</comment>
<name>L8WGZ0_THACA</name>
<comment type="similarity">
    <text evidence="3">Belongs to the cytochrome P450 family.</text>
</comment>
<keyword evidence="5" id="KW-0479">Metal-binding</keyword>
<reference evidence="9 10" key="1">
    <citation type="journal article" date="2013" name="Nat. Commun.">
        <title>The evolution and pathogenic mechanisms of the rice sheath blight pathogen.</title>
        <authorList>
            <person name="Zheng A."/>
            <person name="Lin R."/>
            <person name="Xu L."/>
            <person name="Qin P."/>
            <person name="Tang C."/>
            <person name="Ai P."/>
            <person name="Zhang D."/>
            <person name="Liu Y."/>
            <person name="Sun Z."/>
            <person name="Feng H."/>
            <person name="Wang Y."/>
            <person name="Chen Y."/>
            <person name="Liang X."/>
            <person name="Fu R."/>
            <person name="Li Q."/>
            <person name="Zhang J."/>
            <person name="Yu X."/>
            <person name="Xie Z."/>
            <person name="Ding L."/>
            <person name="Guan P."/>
            <person name="Tang J."/>
            <person name="Liang Y."/>
            <person name="Wang S."/>
            <person name="Deng Q."/>
            <person name="Li S."/>
            <person name="Zhu J."/>
            <person name="Wang L."/>
            <person name="Liu H."/>
            <person name="Li P."/>
        </authorList>
    </citation>
    <scope>NUCLEOTIDE SEQUENCE [LARGE SCALE GENOMIC DNA]</scope>
    <source>
        <strain evidence="10">AG-1 IA</strain>
    </source>
</reference>
<dbReference type="Proteomes" id="UP000011668">
    <property type="component" value="Unassembled WGS sequence"/>
</dbReference>
<dbReference type="STRING" id="983506.L8WGZ0"/>
<gene>
    <name evidence="9" type="ORF">AG1IA_09922</name>
</gene>
<dbReference type="OrthoDB" id="1470350at2759"/>
<keyword evidence="8" id="KW-0503">Monooxygenase</keyword>
<dbReference type="AlphaFoldDB" id="L8WGZ0"/>
<dbReference type="PANTHER" id="PTHR24305:SF166">
    <property type="entry name" value="CYTOCHROME P450 12A4, MITOCHONDRIAL-RELATED"/>
    <property type="match status" value="1"/>
</dbReference>
<comment type="cofactor">
    <cofactor evidence="1">
        <name>heme</name>
        <dbReference type="ChEBI" id="CHEBI:30413"/>
    </cofactor>
</comment>
<organism evidence="9 10">
    <name type="scientific">Thanatephorus cucumeris (strain AG1-IA)</name>
    <name type="common">Rice sheath blight fungus</name>
    <name type="synonym">Rhizoctonia solani</name>
    <dbReference type="NCBI Taxonomy" id="983506"/>
    <lineage>
        <taxon>Eukaryota</taxon>
        <taxon>Fungi</taxon>
        <taxon>Dikarya</taxon>
        <taxon>Basidiomycota</taxon>
        <taxon>Agaricomycotina</taxon>
        <taxon>Agaricomycetes</taxon>
        <taxon>Cantharellales</taxon>
        <taxon>Ceratobasidiaceae</taxon>
        <taxon>Rhizoctonia</taxon>
        <taxon>Rhizoctonia solani AG-1</taxon>
    </lineage>
</organism>
<dbReference type="GO" id="GO:0016705">
    <property type="term" value="F:oxidoreductase activity, acting on paired donors, with incorporation or reduction of molecular oxygen"/>
    <property type="evidence" value="ECO:0007669"/>
    <property type="project" value="InterPro"/>
</dbReference>
<dbReference type="GO" id="GO:0020037">
    <property type="term" value="F:heme binding"/>
    <property type="evidence" value="ECO:0007669"/>
    <property type="project" value="InterPro"/>
</dbReference>
<dbReference type="GO" id="GO:0004497">
    <property type="term" value="F:monooxygenase activity"/>
    <property type="evidence" value="ECO:0007669"/>
    <property type="project" value="UniProtKB-KW"/>
</dbReference>
<keyword evidence="4" id="KW-0349">Heme</keyword>
<comment type="pathway">
    <text evidence="2">Secondary metabolite biosynthesis.</text>
</comment>
<protein>
    <submittedName>
        <fullName evidence="9">Cytochrome P450 domain-containing protein</fullName>
    </submittedName>
</protein>
<evidence type="ECO:0000256" key="8">
    <source>
        <dbReference type="ARBA" id="ARBA00023033"/>
    </source>
</evidence>
<dbReference type="InterPro" id="IPR001128">
    <property type="entry name" value="Cyt_P450"/>
</dbReference>
<keyword evidence="10" id="KW-1185">Reference proteome</keyword>
<evidence type="ECO:0000256" key="2">
    <source>
        <dbReference type="ARBA" id="ARBA00005179"/>
    </source>
</evidence>
<dbReference type="PANTHER" id="PTHR24305">
    <property type="entry name" value="CYTOCHROME P450"/>
    <property type="match status" value="1"/>
</dbReference>
<keyword evidence="7" id="KW-0408">Iron</keyword>
<proteinExistence type="inferred from homology"/>
<evidence type="ECO:0000256" key="7">
    <source>
        <dbReference type="ARBA" id="ARBA00023004"/>
    </source>
</evidence>
<evidence type="ECO:0000256" key="4">
    <source>
        <dbReference type="ARBA" id="ARBA00022617"/>
    </source>
</evidence>
<evidence type="ECO:0000256" key="1">
    <source>
        <dbReference type="ARBA" id="ARBA00001971"/>
    </source>
</evidence>
<evidence type="ECO:0000256" key="6">
    <source>
        <dbReference type="ARBA" id="ARBA00023002"/>
    </source>
</evidence>
<evidence type="ECO:0000313" key="9">
    <source>
        <dbReference type="EMBL" id="ELU36048.1"/>
    </source>
</evidence>
<accession>L8WGZ0</accession>
<dbReference type="InterPro" id="IPR050121">
    <property type="entry name" value="Cytochrome_P450_monoxygenase"/>
</dbReference>
<evidence type="ECO:0000256" key="5">
    <source>
        <dbReference type="ARBA" id="ARBA00022723"/>
    </source>
</evidence>